<evidence type="ECO:0000313" key="6">
    <source>
        <dbReference type="EMBL" id="CAL8106948.1"/>
    </source>
</evidence>
<feature type="binding site" evidence="1">
    <location>
        <position position="227"/>
    </location>
    <ligand>
        <name>ATP</name>
        <dbReference type="ChEBI" id="CHEBI:30616"/>
    </ligand>
</feature>
<dbReference type="EMBL" id="CAXLJM020000038">
    <property type="protein sequence ID" value="CAL8106948.1"/>
    <property type="molecule type" value="Genomic_DNA"/>
</dbReference>
<feature type="region of interest" description="Disordered" evidence="2">
    <location>
        <begin position="716"/>
        <end position="790"/>
    </location>
</feature>
<evidence type="ECO:0000256" key="1">
    <source>
        <dbReference type="PROSITE-ProRule" id="PRU10141"/>
    </source>
</evidence>
<accession>A0ABP1QLT6</accession>
<dbReference type="PROSITE" id="PS50011">
    <property type="entry name" value="PROTEIN_KINASE_DOM"/>
    <property type="match status" value="1"/>
</dbReference>
<dbReference type="CDD" id="cd00192">
    <property type="entry name" value="PTKc"/>
    <property type="match status" value="1"/>
</dbReference>
<keyword evidence="1" id="KW-0067">ATP-binding</keyword>
<dbReference type="PANTHER" id="PTHR24417:SF7">
    <property type="entry name" value="CHROMATIN MODIFICATION-RELATED PROTEIN EAF1"/>
    <property type="match status" value="1"/>
</dbReference>
<sequence length="1298" mass="144410">MAKYLSTKLNGNNVRNRHYQLVVVSCILLLQSIVSARPAPELQIGSENGSANKDFNADSSLFGSTWLGVVLSLSFLAVLITLLALCGAGGCCGKIHWFGRPRQDAPLSFSNPMTEPGATMMMPISQIDVRALELDPIVFEPLPTVHDLTPISGKSHSERGQSNHRGAGIPIVPFSVDDSNVYAHDWFEEPHNNFPRSSIEYVKELGKGWFGQVIEAEARDIVPFARKIRVTVKLLREDANGLEQMRYLDESRMYRDANHGNILKLLGHSIEKLPFILIMEQCPQGDLKSFLISNVIRAEMLNSQGTIIKMALDIAKGLEWLHTAGFIHQDLAARNCQVGSDNRVVIGDYGLGTQNYKDDYHWSSNVAIPLRWTAPETLHCTSSVIQILKVTESSNIWTYGVVLWEICEFGKLPYFELADDEVISRVIIDKNYFLGRPTLQCMSAKEELYKIMSSCWQADLEHRPGLSAIITCLENLLIAFNVSITPPRDDFESKWEQLGSRTNSEEEKRRKKNVSFVGLMDMSKSKSLQFEPSSLEEDQSEIIRMTDNTRQTNDMLDLSHDLIVDQSKDFTDAEEEQWMKKFERGDITQKVLEKSQSVQDLMVLTHFDQSDMGDPDSLIIEIKSPQSSVIEGKENESNSTLRKSCSETAIDSLSFTSSSHTLTPSSVCDSQNSTLVPPDLNVSPSTPVATTPNLLGIDINVIAATPNPSVEINVIEATPSRPSPSKTEDAQDRSNDNVDNSTTVNRKLRFKLDSDSSPLQVKGGRQRQTSTPLRSGSTPSPRISDYEDNEDDLPVFDSSGHFMEGTFSLSPISQHCVTSSSFNGSSLEKTVSEPEPSSSVIFGASDDHELGSYQGVKSQMFQAAFLRLEDEDGDEKSQFSETILSDPKALPRRILFPNGEVNGTSNSNDSLSSPNLTDQPKNGTLAEKIHASSDDSAEAEATENDEFWQKQLKSLQLAAGNTRELFQIGLNDPEEIMDANATDDRRFVEDIEAASEELGSLVLHDLEDSDSKKTVIKETREAIGPDAVVNAKLAFESRATNLPTTEETQSSMNCVQNPVVDQDDKMWDINNSIEIRKFRERQSTVLETETELQDVDEAVTKEFVPSKWNQSLLPSRPAIKSPEQQPKSCMKKSVSFEMNKTQMVYEYPPPPVTSDSEEEEKIITPLASASVPMSSSLDWELTQEELEDAEINHEDWDDDVLPKPGDPMDVYRISGFSDDNFQVRGSNEPFVFSPSTLGELRHTRDRLRLDLNRGEANFLEEEASKSSAAKLDSGVGSSTNVSPFNNCDILTKQSKNSE</sequence>
<name>A0ABP1QLT6_9HEXA</name>
<feature type="chain" id="PRO_5045470792" description="Protein kinase domain-containing protein" evidence="4">
    <location>
        <begin position="37"/>
        <end position="1298"/>
    </location>
</feature>
<dbReference type="InterPro" id="IPR017441">
    <property type="entry name" value="Protein_kinase_ATP_BS"/>
</dbReference>
<evidence type="ECO:0000313" key="7">
    <source>
        <dbReference type="Proteomes" id="UP001642540"/>
    </source>
</evidence>
<dbReference type="Gene3D" id="3.30.200.20">
    <property type="entry name" value="Phosphorylase Kinase, domain 1"/>
    <property type="match status" value="1"/>
</dbReference>
<feature type="region of interest" description="Disordered" evidence="2">
    <location>
        <begin position="1259"/>
        <end position="1298"/>
    </location>
</feature>
<keyword evidence="3" id="KW-1133">Transmembrane helix</keyword>
<feature type="compositionally biased region" description="Polar residues" evidence="2">
    <location>
        <begin position="766"/>
        <end position="781"/>
    </location>
</feature>
<keyword evidence="7" id="KW-1185">Reference proteome</keyword>
<evidence type="ECO:0000256" key="3">
    <source>
        <dbReference type="SAM" id="Phobius"/>
    </source>
</evidence>
<evidence type="ECO:0000259" key="5">
    <source>
        <dbReference type="PROSITE" id="PS50011"/>
    </source>
</evidence>
<dbReference type="PANTHER" id="PTHR24417">
    <property type="entry name" value="SERINE/THREONINE-PROTEIN KINASE LMTK1"/>
    <property type="match status" value="1"/>
</dbReference>
<feature type="transmembrane region" description="Helical" evidence="3">
    <location>
        <begin position="66"/>
        <end position="92"/>
    </location>
</feature>
<feature type="compositionally biased region" description="Basic and acidic residues" evidence="2">
    <location>
        <begin position="726"/>
        <end position="736"/>
    </location>
</feature>
<feature type="compositionally biased region" description="Polar residues" evidence="2">
    <location>
        <begin position="1275"/>
        <end position="1285"/>
    </location>
</feature>
<feature type="domain" description="Protein kinase" evidence="5">
    <location>
        <begin position="199"/>
        <end position="477"/>
    </location>
</feature>
<dbReference type="InterPro" id="IPR011009">
    <property type="entry name" value="Kinase-like_dom_sf"/>
</dbReference>
<dbReference type="Gene3D" id="1.10.510.10">
    <property type="entry name" value="Transferase(Phosphotransferase) domain 1"/>
    <property type="match status" value="1"/>
</dbReference>
<organism evidence="6 7">
    <name type="scientific">Orchesella dallaii</name>
    <dbReference type="NCBI Taxonomy" id="48710"/>
    <lineage>
        <taxon>Eukaryota</taxon>
        <taxon>Metazoa</taxon>
        <taxon>Ecdysozoa</taxon>
        <taxon>Arthropoda</taxon>
        <taxon>Hexapoda</taxon>
        <taxon>Collembola</taxon>
        <taxon>Entomobryomorpha</taxon>
        <taxon>Entomobryoidea</taxon>
        <taxon>Orchesellidae</taxon>
        <taxon>Orchesellinae</taxon>
        <taxon>Orchesella</taxon>
    </lineage>
</organism>
<keyword evidence="3" id="KW-0472">Membrane</keyword>
<evidence type="ECO:0000256" key="2">
    <source>
        <dbReference type="SAM" id="MobiDB-lite"/>
    </source>
</evidence>
<dbReference type="PROSITE" id="PS00107">
    <property type="entry name" value="PROTEIN_KINASE_ATP"/>
    <property type="match status" value="1"/>
</dbReference>
<dbReference type="Proteomes" id="UP001642540">
    <property type="component" value="Unassembled WGS sequence"/>
</dbReference>
<keyword evidence="3" id="KW-0812">Transmembrane</keyword>
<evidence type="ECO:0000256" key="4">
    <source>
        <dbReference type="SAM" id="SignalP"/>
    </source>
</evidence>
<dbReference type="SUPFAM" id="SSF56112">
    <property type="entry name" value="Protein kinase-like (PK-like)"/>
    <property type="match status" value="1"/>
</dbReference>
<feature type="compositionally biased region" description="Low complexity" evidence="2">
    <location>
        <begin position="904"/>
        <end position="918"/>
    </location>
</feature>
<comment type="caution">
    <text evidence="6">The sequence shown here is derived from an EMBL/GenBank/DDBJ whole genome shotgun (WGS) entry which is preliminary data.</text>
</comment>
<proteinExistence type="predicted"/>
<dbReference type="Pfam" id="PF07714">
    <property type="entry name" value="PK_Tyr_Ser-Thr"/>
    <property type="match status" value="1"/>
</dbReference>
<keyword evidence="1" id="KW-0547">Nucleotide-binding</keyword>
<keyword evidence="4" id="KW-0732">Signal</keyword>
<dbReference type="InterPro" id="IPR000719">
    <property type="entry name" value="Prot_kinase_dom"/>
</dbReference>
<dbReference type="InterPro" id="IPR001245">
    <property type="entry name" value="Ser-Thr/Tyr_kinase_cat_dom"/>
</dbReference>
<reference evidence="6 7" key="1">
    <citation type="submission" date="2024-08" db="EMBL/GenBank/DDBJ databases">
        <authorList>
            <person name="Cucini C."/>
            <person name="Frati F."/>
        </authorList>
    </citation>
    <scope>NUCLEOTIDE SEQUENCE [LARGE SCALE GENOMIC DNA]</scope>
</reference>
<protein>
    <recommendedName>
        <fullName evidence="5">Protein kinase domain-containing protein</fullName>
    </recommendedName>
</protein>
<feature type="region of interest" description="Disordered" evidence="2">
    <location>
        <begin position="895"/>
        <end position="922"/>
    </location>
</feature>
<gene>
    <name evidence="6" type="ORF">ODALV1_LOCUS12527</name>
</gene>
<feature type="signal peptide" evidence="4">
    <location>
        <begin position="1"/>
        <end position="36"/>
    </location>
</feature>
<dbReference type="PRINTS" id="PR00109">
    <property type="entry name" value="TYRKINASE"/>
</dbReference>